<proteinExistence type="predicted"/>
<dbReference type="Gene3D" id="3.90.226.10">
    <property type="entry name" value="2-enoyl-CoA Hydratase, Chain A, domain 1"/>
    <property type="match status" value="1"/>
</dbReference>
<protein>
    <recommendedName>
        <fullName evidence="5">Clp protease</fullName>
    </recommendedName>
</protein>
<evidence type="ECO:0000256" key="1">
    <source>
        <dbReference type="SAM" id="MobiDB-lite"/>
    </source>
</evidence>
<name>A0ABY3ZL15_9RHOB</name>
<keyword evidence="2" id="KW-1133">Transmembrane helix</keyword>
<dbReference type="InterPro" id="IPR029045">
    <property type="entry name" value="ClpP/crotonase-like_dom_sf"/>
</dbReference>
<evidence type="ECO:0008006" key="5">
    <source>
        <dbReference type="Google" id="ProtNLM"/>
    </source>
</evidence>
<keyword evidence="2" id="KW-0472">Membrane</keyword>
<evidence type="ECO:0000313" key="3">
    <source>
        <dbReference type="EMBL" id="UOA15364.1"/>
    </source>
</evidence>
<dbReference type="RefSeq" id="WP_243260969.1">
    <property type="nucleotide sequence ID" value="NZ_CP085144.1"/>
</dbReference>
<sequence length="258" mass="28196">MTEETPAEMEAPRRPPIVGRVLIGVLIFQLGLAVLLFWGDLGEGLRLPGFGPRAPELTEPIRPGDQTRRFRPERAPNPGQPMPDTALPDRLILTPVSGGRAALLEGAIEAGDAERITKQLTDLTPAPEEIYLNSPGGSVQDALELGRYLRREGFNTALRDGDICYSACPYLLAAGEARAVTDSASVGVHQHYFGESTILPAFVAVEDIQRGQGEVMRYLDEMGIDPLVMQHALVTPPDEIYVLLPDELRRYGFIPSED</sequence>
<dbReference type="EMBL" id="CP085144">
    <property type="protein sequence ID" value="UOA15364.1"/>
    <property type="molecule type" value="Genomic_DNA"/>
</dbReference>
<accession>A0ABY3ZL15</accession>
<organism evidence="3 4">
    <name type="scientific">Sulfitobacter dubius</name>
    <dbReference type="NCBI Taxonomy" id="218673"/>
    <lineage>
        <taxon>Bacteria</taxon>
        <taxon>Pseudomonadati</taxon>
        <taxon>Pseudomonadota</taxon>
        <taxon>Alphaproteobacteria</taxon>
        <taxon>Rhodobacterales</taxon>
        <taxon>Roseobacteraceae</taxon>
        <taxon>Sulfitobacter</taxon>
    </lineage>
</organism>
<evidence type="ECO:0000256" key="2">
    <source>
        <dbReference type="SAM" id="Phobius"/>
    </source>
</evidence>
<evidence type="ECO:0000313" key="4">
    <source>
        <dbReference type="Proteomes" id="UP000831019"/>
    </source>
</evidence>
<feature type="region of interest" description="Disordered" evidence="1">
    <location>
        <begin position="51"/>
        <end position="88"/>
    </location>
</feature>
<feature type="compositionally biased region" description="Basic and acidic residues" evidence="1">
    <location>
        <begin position="65"/>
        <end position="74"/>
    </location>
</feature>
<dbReference type="Proteomes" id="UP000831019">
    <property type="component" value="Chromosome"/>
</dbReference>
<reference evidence="4" key="1">
    <citation type="journal article" date="2022" name="Microorganisms">
        <title>Beyond the ABCs#Discovery of Three New Plasmid Types in Rhodobacterales (RepQ, RepY, RepW).</title>
        <authorList>
            <person name="Freese H.M."/>
            <person name="Ringel V."/>
            <person name="Overmann J."/>
            <person name="Petersen J."/>
        </authorList>
    </citation>
    <scope>NUCLEOTIDE SEQUENCE [LARGE SCALE GENOMIC DNA]</scope>
    <source>
        <strain evidence="4">DSM 109990</strain>
    </source>
</reference>
<keyword evidence="4" id="KW-1185">Reference proteome</keyword>
<gene>
    <name evidence="3" type="ORF">DSM109990_02195</name>
</gene>
<keyword evidence="2" id="KW-0812">Transmembrane</keyword>
<feature type="transmembrane region" description="Helical" evidence="2">
    <location>
        <begin position="17"/>
        <end position="38"/>
    </location>
</feature>
<dbReference type="SUPFAM" id="SSF52096">
    <property type="entry name" value="ClpP/crotonase"/>
    <property type="match status" value="1"/>
</dbReference>